<evidence type="ECO:0000256" key="1">
    <source>
        <dbReference type="ARBA" id="ARBA00007592"/>
    </source>
</evidence>
<name>A0A418HMV5_STAGA</name>
<evidence type="ECO:0000256" key="5">
    <source>
        <dbReference type="PIRSR" id="PIRSR001365-2"/>
    </source>
</evidence>
<dbReference type="PIRSF" id="PIRSF001365">
    <property type="entry name" value="DHDPS"/>
    <property type="match status" value="1"/>
</dbReference>
<dbReference type="AlphaFoldDB" id="A0A418HMV5"/>
<evidence type="ECO:0000256" key="4">
    <source>
        <dbReference type="PIRSR" id="PIRSR001365-1"/>
    </source>
</evidence>
<evidence type="ECO:0000256" key="2">
    <source>
        <dbReference type="ARBA" id="ARBA00023239"/>
    </source>
</evidence>
<protein>
    <submittedName>
        <fullName evidence="6">Dihydrodipicolinate synthase family protein</fullName>
    </submittedName>
</protein>
<gene>
    <name evidence="6" type="ORF">BUZ01_07205</name>
</gene>
<feature type="active site" description="Schiff-base intermediate with substrate" evidence="4">
    <location>
        <position position="163"/>
    </location>
</feature>
<dbReference type="Gene3D" id="3.20.20.70">
    <property type="entry name" value="Aldolase class I"/>
    <property type="match status" value="1"/>
</dbReference>
<dbReference type="SUPFAM" id="SSF51569">
    <property type="entry name" value="Aldolase"/>
    <property type="match status" value="1"/>
</dbReference>
<dbReference type="CDD" id="cd00408">
    <property type="entry name" value="DHDPS-like"/>
    <property type="match status" value="1"/>
</dbReference>
<dbReference type="InterPro" id="IPR002220">
    <property type="entry name" value="DapA-like"/>
</dbReference>
<dbReference type="PANTHER" id="PTHR12128:SF66">
    <property type="entry name" value="4-HYDROXY-2-OXOGLUTARATE ALDOLASE, MITOCHONDRIAL"/>
    <property type="match status" value="1"/>
</dbReference>
<dbReference type="PANTHER" id="PTHR12128">
    <property type="entry name" value="DIHYDRODIPICOLINATE SYNTHASE"/>
    <property type="match status" value="1"/>
</dbReference>
<sequence>MFKPYGMIPALPTPFKENGEINFEGLESNIEHVIDGGVHCLLSLGSAGEYSLMTLEERKQIIKFVAEKNNKRKPLMVGTSCHPTEDTIKLSQYAEECGADCVLVLPPYYMQTDEKGIKNYYEEITKNLNIGVVIYHYPEGTNVELSPEFIKELSEIPGIVGIKNTIDQMHTNKLVNLTKDNPDFSVLTGFEQLILPTLSIGGKGAVGLAMNIVPKQYVKMHDNFVSANNKVASEYNHILTQLIDLLEEEPPPAAVKVGLDFINLYGGTPRKPLLPATENLKERVKNKIIEVQSFEITQ</sequence>
<evidence type="ECO:0000313" key="6">
    <source>
        <dbReference type="EMBL" id="RIL42643.1"/>
    </source>
</evidence>
<dbReference type="SMART" id="SM01130">
    <property type="entry name" value="DHDPS"/>
    <property type="match status" value="1"/>
</dbReference>
<dbReference type="InterPro" id="IPR013785">
    <property type="entry name" value="Aldolase_TIM"/>
</dbReference>
<dbReference type="RefSeq" id="WP_119624516.1">
    <property type="nucleotide sequence ID" value="NZ_QXRZ01000004.1"/>
</dbReference>
<accession>A0A418HMV5</accession>
<dbReference type="Proteomes" id="UP000283576">
    <property type="component" value="Unassembled WGS sequence"/>
</dbReference>
<feature type="active site" description="Proton donor/acceptor" evidence="4">
    <location>
        <position position="135"/>
    </location>
</feature>
<evidence type="ECO:0000313" key="7">
    <source>
        <dbReference type="Proteomes" id="UP000283576"/>
    </source>
</evidence>
<keyword evidence="2 3" id="KW-0456">Lyase</keyword>
<feature type="binding site" evidence="5">
    <location>
        <position position="206"/>
    </location>
    <ligand>
        <name>pyruvate</name>
        <dbReference type="ChEBI" id="CHEBI:15361"/>
    </ligand>
</feature>
<dbReference type="EMBL" id="QXRZ01000004">
    <property type="protein sequence ID" value="RIL42643.1"/>
    <property type="molecule type" value="Genomic_DNA"/>
</dbReference>
<comment type="caution">
    <text evidence="6">The sequence shown here is derived from an EMBL/GenBank/DDBJ whole genome shotgun (WGS) entry which is preliminary data.</text>
</comment>
<dbReference type="PRINTS" id="PR00146">
    <property type="entry name" value="DHPICSNTHASE"/>
</dbReference>
<evidence type="ECO:0000256" key="3">
    <source>
        <dbReference type="PIRNR" id="PIRNR001365"/>
    </source>
</evidence>
<reference evidence="6 7" key="1">
    <citation type="journal article" date="2016" name="Front. Microbiol.">
        <title>Comprehensive Phylogenetic Analysis of Bovine Non-aureus Staphylococci Species Based on Whole-Genome Sequencing.</title>
        <authorList>
            <person name="Naushad S."/>
            <person name="Barkema H.W."/>
            <person name="Luby C."/>
            <person name="Condas L.A."/>
            <person name="Nobrega D.B."/>
            <person name="Carson D.A."/>
            <person name="De Buck J."/>
        </authorList>
    </citation>
    <scope>NUCLEOTIDE SEQUENCE [LARGE SCALE GENOMIC DNA]</scope>
    <source>
        <strain evidence="6 7">SNUC 1388</strain>
    </source>
</reference>
<comment type="similarity">
    <text evidence="1 3">Belongs to the DapA family.</text>
</comment>
<dbReference type="GO" id="GO:0008840">
    <property type="term" value="F:4-hydroxy-tetrahydrodipicolinate synthase activity"/>
    <property type="evidence" value="ECO:0007669"/>
    <property type="project" value="TreeGrafter"/>
</dbReference>
<dbReference type="Pfam" id="PF00701">
    <property type="entry name" value="DHDPS"/>
    <property type="match status" value="1"/>
</dbReference>
<organism evidence="6 7">
    <name type="scientific">Staphylococcus gallinarum</name>
    <dbReference type="NCBI Taxonomy" id="1293"/>
    <lineage>
        <taxon>Bacteria</taxon>
        <taxon>Bacillati</taxon>
        <taxon>Bacillota</taxon>
        <taxon>Bacilli</taxon>
        <taxon>Bacillales</taxon>
        <taxon>Staphylococcaceae</taxon>
        <taxon>Staphylococcus</taxon>
    </lineage>
</organism>
<proteinExistence type="inferred from homology"/>